<name>A0ABR1FYM8_AURAN</name>
<accession>A0ABR1FYM8</accession>
<sequence length="332" mass="34296">MVDKALDVVAGAEKVLLVVRPHPRASAAAHGACRRLLSGFENVNYDEHSAADLDSPARRGRGAVLRLDDGLEAAALGVPTAFVVGGWAGQRASTTSTRTATARTSVDGRDGAAFLAQARRAGGRRAPAADADHATGALERCRAALATVLAAKPGPYDGLNFKGGVMILAAAAALRPTQRPNLAVARKAMANAVLAGAAIAGAAAAHADTLDPATSLVGELAGLKADVRAGKANARKVKQATARTLAPLARAMTKNPLNERTDYGDLIAQKMTSDLTKLADAVEAKDGFEPVRGPTGDISYPAGNVEKLLTSMTENTKAYCQVLDCDNLLIYR</sequence>
<dbReference type="EMBL" id="JBBJCI010000204">
    <property type="protein sequence ID" value="KAK7241211.1"/>
    <property type="molecule type" value="Genomic_DNA"/>
</dbReference>
<dbReference type="Proteomes" id="UP001363151">
    <property type="component" value="Unassembled WGS sequence"/>
</dbReference>
<evidence type="ECO:0000313" key="1">
    <source>
        <dbReference type="EMBL" id="KAK7241211.1"/>
    </source>
</evidence>
<protein>
    <submittedName>
        <fullName evidence="1">Uncharacterized protein</fullName>
    </submittedName>
</protein>
<evidence type="ECO:0000313" key="2">
    <source>
        <dbReference type="Proteomes" id="UP001363151"/>
    </source>
</evidence>
<proteinExistence type="predicted"/>
<organism evidence="1 2">
    <name type="scientific">Aureococcus anophagefferens</name>
    <name type="common">Harmful bloom alga</name>
    <dbReference type="NCBI Taxonomy" id="44056"/>
    <lineage>
        <taxon>Eukaryota</taxon>
        <taxon>Sar</taxon>
        <taxon>Stramenopiles</taxon>
        <taxon>Ochrophyta</taxon>
        <taxon>Pelagophyceae</taxon>
        <taxon>Pelagomonadales</taxon>
        <taxon>Pelagomonadaceae</taxon>
        <taxon>Aureococcus</taxon>
    </lineage>
</organism>
<keyword evidence="2" id="KW-1185">Reference proteome</keyword>
<reference evidence="1 2" key="1">
    <citation type="submission" date="2024-03" db="EMBL/GenBank/DDBJ databases">
        <title>Aureococcus anophagefferens CCMP1851 and Kratosvirus quantuckense: Draft genome of a second virus-susceptible host strain in the model system.</title>
        <authorList>
            <person name="Chase E."/>
            <person name="Truchon A.R."/>
            <person name="Schepens W."/>
            <person name="Wilhelm S.W."/>
        </authorList>
    </citation>
    <scope>NUCLEOTIDE SEQUENCE [LARGE SCALE GENOMIC DNA]</scope>
    <source>
        <strain evidence="1 2">CCMP1851</strain>
    </source>
</reference>
<gene>
    <name evidence="1" type="ORF">SO694_00051173</name>
</gene>
<comment type="caution">
    <text evidence="1">The sequence shown here is derived from an EMBL/GenBank/DDBJ whole genome shotgun (WGS) entry which is preliminary data.</text>
</comment>